<reference evidence="3 4" key="1">
    <citation type="journal article" date="2024" name="IMA Fungus">
        <title>Apiospora arundinis, a panoply of carbohydrate-active enzymes and secondary metabolites.</title>
        <authorList>
            <person name="Sorensen T."/>
            <person name="Petersen C."/>
            <person name="Muurmann A.T."/>
            <person name="Christiansen J.V."/>
            <person name="Brundto M.L."/>
            <person name="Overgaard C.K."/>
            <person name="Boysen A.T."/>
            <person name="Wollenberg R.D."/>
            <person name="Larsen T.O."/>
            <person name="Sorensen J.L."/>
            <person name="Nielsen K.L."/>
            <person name="Sondergaard T.E."/>
        </authorList>
    </citation>
    <scope>NUCLEOTIDE SEQUENCE [LARGE SCALE GENOMIC DNA]</scope>
    <source>
        <strain evidence="3 4">AAU 773</strain>
    </source>
</reference>
<evidence type="ECO:0000313" key="3">
    <source>
        <dbReference type="EMBL" id="KAK8873327.1"/>
    </source>
</evidence>
<dbReference type="InterPro" id="IPR011048">
    <property type="entry name" value="Haem_d1_sf"/>
</dbReference>
<dbReference type="Proteomes" id="UP001390339">
    <property type="component" value="Unassembled WGS sequence"/>
</dbReference>
<dbReference type="PANTHER" id="PTHR30344:SF1">
    <property type="entry name" value="6-PHOSPHOGLUCONOLACTONASE"/>
    <property type="match status" value="1"/>
</dbReference>
<accession>A0ABR2J6A6</accession>
<organism evidence="3 4">
    <name type="scientific">Apiospora arundinis</name>
    <dbReference type="NCBI Taxonomy" id="335852"/>
    <lineage>
        <taxon>Eukaryota</taxon>
        <taxon>Fungi</taxon>
        <taxon>Dikarya</taxon>
        <taxon>Ascomycota</taxon>
        <taxon>Pezizomycotina</taxon>
        <taxon>Sordariomycetes</taxon>
        <taxon>Xylariomycetidae</taxon>
        <taxon>Amphisphaeriales</taxon>
        <taxon>Apiosporaceae</taxon>
        <taxon>Apiospora</taxon>
    </lineage>
</organism>
<evidence type="ECO:0000256" key="1">
    <source>
        <dbReference type="ARBA" id="ARBA00005564"/>
    </source>
</evidence>
<comment type="caution">
    <text evidence="3">The sequence shown here is derived from an EMBL/GenBank/DDBJ whole genome shotgun (WGS) entry which is preliminary data.</text>
</comment>
<dbReference type="SUPFAM" id="SSF51004">
    <property type="entry name" value="C-terminal (heme d1) domain of cytochrome cd1-nitrite reductase"/>
    <property type="match status" value="1"/>
</dbReference>
<keyword evidence="4" id="KW-1185">Reference proteome</keyword>
<dbReference type="PANTHER" id="PTHR30344">
    <property type="entry name" value="6-PHOSPHOGLUCONOLACTONASE-RELATED"/>
    <property type="match status" value="1"/>
</dbReference>
<feature type="signal peptide" evidence="2">
    <location>
        <begin position="1"/>
        <end position="24"/>
    </location>
</feature>
<proteinExistence type="inferred from homology"/>
<dbReference type="Gene3D" id="2.130.10.10">
    <property type="entry name" value="YVTN repeat-like/Quinoprotein amine dehydrogenase"/>
    <property type="match status" value="1"/>
</dbReference>
<keyword evidence="2" id="KW-0732">Signal</keyword>
<name>A0ABR2J6A6_9PEZI</name>
<protein>
    <submittedName>
        <fullName evidence="3">Lactonase 7-bladed beta-propeller-domain-containing protein</fullName>
    </submittedName>
</protein>
<comment type="similarity">
    <text evidence="1">Belongs to the cycloisomerase 2 family.</text>
</comment>
<evidence type="ECO:0000313" key="4">
    <source>
        <dbReference type="Proteomes" id="UP001390339"/>
    </source>
</evidence>
<dbReference type="InterPro" id="IPR015943">
    <property type="entry name" value="WD40/YVTN_repeat-like_dom_sf"/>
</dbReference>
<feature type="chain" id="PRO_5045561831" evidence="2">
    <location>
        <begin position="25"/>
        <end position="397"/>
    </location>
</feature>
<evidence type="ECO:0000256" key="2">
    <source>
        <dbReference type="SAM" id="SignalP"/>
    </source>
</evidence>
<dbReference type="EMBL" id="JAPCWZ010000003">
    <property type="protein sequence ID" value="KAK8873327.1"/>
    <property type="molecule type" value="Genomic_DNA"/>
</dbReference>
<dbReference type="InterPro" id="IPR050282">
    <property type="entry name" value="Cycloisomerase_2"/>
</dbReference>
<gene>
    <name evidence="3" type="ORF">PGQ11_003841</name>
</gene>
<sequence>MVNDVAPKGLLSLLLLTASPTAAAVRLWATSYNDHALYSLRLQYKDLSVTSKSLDCGSEPTWMTLDKGKSTLYCLNEGWGGNSSITSYKVNEDASLETLDILPVLKSPVSAELYGPNNNGLAVAHYDTSTFSSFDVKDTSSLALSQNETYTMAAPGPVPARQDVPHLHHTILDPSKRFMVVPDLGADLLRVYSLKRGSIAWTEIDPVQALPGSGPRHGVFATAGHNTFFYVLNELSNTISGYKVTYAHGALKMSRIFDVSSHGPGGSVPAGTSAAELKISPDQKFIIASSRGENSLTMPNFDPKNSTAIPSDPLISFKIDRATGSLTHVQTAPAGGRNPRGFSINKAGTLVAAALQDDNRVVVWERNISSGELVNIAGWATVGEGVGNGPNYALFDE</sequence>
<dbReference type="InterPro" id="IPR019405">
    <property type="entry name" value="Lactonase_7-beta_prop"/>
</dbReference>
<dbReference type="Pfam" id="PF10282">
    <property type="entry name" value="Lactonase"/>
    <property type="match status" value="1"/>
</dbReference>